<dbReference type="Pfam" id="PF18317">
    <property type="entry name" value="SDH_C"/>
    <property type="match status" value="1"/>
</dbReference>
<comment type="catalytic activity">
    <reaction evidence="5">
        <text>L-quinate + NAD(+) = 3-dehydroquinate + NADH + H(+)</text>
        <dbReference type="Rhea" id="RHEA:22364"/>
        <dbReference type="ChEBI" id="CHEBI:15378"/>
        <dbReference type="ChEBI" id="CHEBI:29751"/>
        <dbReference type="ChEBI" id="CHEBI:32364"/>
        <dbReference type="ChEBI" id="CHEBI:57540"/>
        <dbReference type="ChEBI" id="CHEBI:57945"/>
        <dbReference type="EC" id="1.1.1.24"/>
    </reaction>
</comment>
<keyword evidence="2 8" id="KW-0028">Amino-acid biosynthesis</keyword>
<evidence type="ECO:0000313" key="15">
    <source>
        <dbReference type="Proteomes" id="UP000199113"/>
    </source>
</evidence>
<feature type="binding site" evidence="8">
    <location>
        <position position="74"/>
    </location>
    <ligand>
        <name>shikimate</name>
        <dbReference type="ChEBI" id="CHEBI:36208"/>
    </ligand>
</feature>
<dbReference type="EMBL" id="PJBV01000033">
    <property type="protein sequence ID" value="PKH38411.1"/>
    <property type="molecule type" value="Genomic_DNA"/>
</dbReference>
<comment type="catalytic activity">
    <reaction evidence="6">
        <text>shikimate + NAD(+) = 3-dehydroshikimate + NADH + H(+)</text>
        <dbReference type="Rhea" id="RHEA:17741"/>
        <dbReference type="ChEBI" id="CHEBI:15378"/>
        <dbReference type="ChEBI" id="CHEBI:16630"/>
        <dbReference type="ChEBI" id="CHEBI:36208"/>
        <dbReference type="ChEBI" id="CHEBI:57540"/>
        <dbReference type="ChEBI" id="CHEBI:57945"/>
    </reaction>
</comment>
<sequence length="310" mass="32510">MSASGARRSWLTGLIGHGIGPSLTPELHEREAERQGLRYVYKVIDLPSGPVGAGRLEQLLASAVELGFDGLNVTHPVKQSMVPLVQELSPAVAAIGALNTVLIRDGHTVGHNTDVSGFRRAFADGLPEADRDRVVLLGAGGAGTAVAHALADLDVRRLLVVDPDRRRAEALGDSLRDRTVEVELVPASDEHVAAALASSDGLVNASPMGMAAHPGPPVRATLLRPGLWVADIVYRPLDTALLSAARHLGCTVLSGAGMAVHQAADAFELITGLSADRRAMLHDFDDLAAAETSAETTQPPARDTTEGRKD</sequence>
<reference evidence="13 16" key="2">
    <citation type="submission" date="2017-12" db="EMBL/GenBank/DDBJ databases">
        <title>Pharmacopeia of the Arctic Ocean.</title>
        <authorList>
            <person name="Collins E."/>
            <person name="Ducluzeau A.-L."/>
        </authorList>
    </citation>
    <scope>NUCLEOTIDE SEQUENCE [LARGE SCALE GENOMIC DNA]</scope>
    <source>
        <strain evidence="13 16">DSM 23325</strain>
    </source>
</reference>
<comment type="caution">
    <text evidence="8">Lacks conserved residue(s) required for the propagation of feature annotation.</text>
</comment>
<evidence type="ECO:0000256" key="6">
    <source>
        <dbReference type="ARBA" id="ARBA00052329"/>
    </source>
</evidence>
<dbReference type="GO" id="GO:0009073">
    <property type="term" value="P:aromatic amino acid family biosynthetic process"/>
    <property type="evidence" value="ECO:0007669"/>
    <property type="project" value="UniProtKB-KW"/>
</dbReference>
<evidence type="ECO:0000256" key="3">
    <source>
        <dbReference type="ARBA" id="ARBA00023002"/>
    </source>
</evidence>
<comment type="function">
    <text evidence="8">Involved in the biosynthesis of the chorismate, which leads to the biosynthesis of aromatic amino acids. Catalyzes the reversible NADPH linked reduction of 3-dehydroshikimate (DHSA) to yield shikimate (SA).</text>
</comment>
<evidence type="ECO:0000259" key="10">
    <source>
        <dbReference type="Pfam" id="PF03435"/>
    </source>
</evidence>
<organism evidence="14 15">
    <name type="scientific">Nocardioides alpinus</name>
    <dbReference type="NCBI Taxonomy" id="748909"/>
    <lineage>
        <taxon>Bacteria</taxon>
        <taxon>Bacillati</taxon>
        <taxon>Actinomycetota</taxon>
        <taxon>Actinomycetes</taxon>
        <taxon>Propionibacteriales</taxon>
        <taxon>Nocardioidaceae</taxon>
        <taxon>Nocardioides</taxon>
    </lineage>
</organism>
<comment type="subunit">
    <text evidence="8">Homodimer.</text>
</comment>
<dbReference type="Proteomes" id="UP000233565">
    <property type="component" value="Unassembled WGS sequence"/>
</dbReference>
<name>A0A1I1BFP6_9ACTN</name>
<comment type="similarity">
    <text evidence="8">Belongs to the shikimate dehydrogenase family.</text>
</comment>
<feature type="region of interest" description="Disordered" evidence="9">
    <location>
        <begin position="289"/>
        <end position="310"/>
    </location>
</feature>
<comment type="pathway">
    <text evidence="7">Aromatic compound metabolism; 3,4-dihydroxybenzoate biosynthesis; 3-dehydroquinate from D-quinate (NAD(+) route).</text>
</comment>
<protein>
    <recommendedName>
        <fullName evidence="8">Shikimate dehydrogenase (NADP(+))</fullName>
        <shortName evidence="8">SDH</shortName>
        <ecNumber evidence="8">1.1.1.25</ecNumber>
    </recommendedName>
</protein>
<dbReference type="GO" id="GO:0019632">
    <property type="term" value="P:shikimate metabolic process"/>
    <property type="evidence" value="ECO:0007669"/>
    <property type="project" value="UniProtKB-ARBA"/>
</dbReference>
<evidence type="ECO:0000256" key="2">
    <source>
        <dbReference type="ARBA" id="ARBA00022605"/>
    </source>
</evidence>
<feature type="binding site" evidence="8">
    <location>
        <position position="255"/>
    </location>
    <ligand>
        <name>NADP(+)</name>
        <dbReference type="ChEBI" id="CHEBI:58349"/>
    </ligand>
</feature>
<feature type="domain" description="SDH C-terminal" evidence="12">
    <location>
        <begin position="255"/>
        <end position="281"/>
    </location>
</feature>
<dbReference type="Pfam" id="PF08501">
    <property type="entry name" value="Shikimate_dh_N"/>
    <property type="match status" value="1"/>
</dbReference>
<dbReference type="InterPro" id="IPR005097">
    <property type="entry name" value="Sacchrp_dh_NADP-bd"/>
</dbReference>
<keyword evidence="8" id="KW-0521">NADP</keyword>
<dbReference type="EC" id="1.1.1.25" evidence="8"/>
<dbReference type="SUPFAM" id="SSF51735">
    <property type="entry name" value="NAD(P)-binding Rossmann-fold domains"/>
    <property type="match status" value="1"/>
</dbReference>
<comment type="catalytic activity">
    <reaction evidence="8">
        <text>shikimate + NADP(+) = 3-dehydroshikimate + NADPH + H(+)</text>
        <dbReference type="Rhea" id="RHEA:17737"/>
        <dbReference type="ChEBI" id="CHEBI:15378"/>
        <dbReference type="ChEBI" id="CHEBI:16630"/>
        <dbReference type="ChEBI" id="CHEBI:36208"/>
        <dbReference type="ChEBI" id="CHEBI:57783"/>
        <dbReference type="ChEBI" id="CHEBI:58349"/>
        <dbReference type="EC" id="1.1.1.25"/>
    </reaction>
</comment>
<proteinExistence type="inferred from homology"/>
<evidence type="ECO:0000313" key="14">
    <source>
        <dbReference type="EMBL" id="SFB49179.1"/>
    </source>
</evidence>
<dbReference type="InterPro" id="IPR046346">
    <property type="entry name" value="Aminoacid_DH-like_N_sf"/>
</dbReference>
<feature type="binding site" evidence="8">
    <location>
        <position position="234"/>
    </location>
    <ligand>
        <name>shikimate</name>
        <dbReference type="ChEBI" id="CHEBI:36208"/>
    </ligand>
</feature>
<dbReference type="CDD" id="cd01065">
    <property type="entry name" value="NAD_bind_Shikimate_DH"/>
    <property type="match status" value="1"/>
</dbReference>
<evidence type="ECO:0000256" key="1">
    <source>
        <dbReference type="ARBA" id="ARBA00004871"/>
    </source>
</evidence>
<evidence type="ECO:0000256" key="9">
    <source>
        <dbReference type="SAM" id="MobiDB-lite"/>
    </source>
</evidence>
<feature type="domain" description="Saccharopine dehydrogenase NADP binding" evidence="10">
    <location>
        <begin position="134"/>
        <end position="207"/>
    </location>
</feature>
<evidence type="ECO:0000256" key="5">
    <source>
        <dbReference type="ARBA" id="ARBA00051639"/>
    </source>
</evidence>
<dbReference type="AlphaFoldDB" id="A0A1I1BFP6"/>
<evidence type="ECO:0000256" key="4">
    <source>
        <dbReference type="ARBA" id="ARBA00023141"/>
    </source>
</evidence>
<dbReference type="InterPro" id="IPR013708">
    <property type="entry name" value="Shikimate_DH-bd_N"/>
</dbReference>
<evidence type="ECO:0000259" key="12">
    <source>
        <dbReference type="Pfam" id="PF18317"/>
    </source>
</evidence>
<dbReference type="GO" id="GO:0005829">
    <property type="term" value="C:cytosol"/>
    <property type="evidence" value="ECO:0007669"/>
    <property type="project" value="TreeGrafter"/>
</dbReference>
<dbReference type="Gene3D" id="3.40.50.10860">
    <property type="entry name" value="Leucine Dehydrogenase, chain A, domain 1"/>
    <property type="match status" value="1"/>
</dbReference>
<evidence type="ECO:0000259" key="11">
    <source>
        <dbReference type="Pfam" id="PF08501"/>
    </source>
</evidence>
<keyword evidence="16" id="KW-1185">Reference proteome</keyword>
<dbReference type="PANTHER" id="PTHR21089">
    <property type="entry name" value="SHIKIMATE DEHYDROGENASE"/>
    <property type="match status" value="1"/>
</dbReference>
<evidence type="ECO:0000313" key="16">
    <source>
        <dbReference type="Proteomes" id="UP000233565"/>
    </source>
</evidence>
<dbReference type="FunFam" id="3.40.50.720:FF:000086">
    <property type="entry name" value="Quinate/shikimate dehydrogenase"/>
    <property type="match status" value="1"/>
</dbReference>
<feature type="binding site" evidence="8">
    <location>
        <position position="232"/>
    </location>
    <ligand>
        <name>NADP(+)</name>
        <dbReference type="ChEBI" id="CHEBI:58349"/>
    </ligand>
</feature>
<dbReference type="InterPro" id="IPR036291">
    <property type="entry name" value="NAD(P)-bd_dom_sf"/>
</dbReference>
<dbReference type="InterPro" id="IPR041121">
    <property type="entry name" value="SDH_C"/>
</dbReference>
<dbReference type="EMBL" id="FOKC01000020">
    <property type="protein sequence ID" value="SFB49179.1"/>
    <property type="molecule type" value="Genomic_DNA"/>
</dbReference>
<dbReference type="STRING" id="748909.SAMN05192575_1205"/>
<evidence type="ECO:0000256" key="7">
    <source>
        <dbReference type="ARBA" id="ARBA00060613"/>
    </source>
</evidence>
<dbReference type="RefSeq" id="WP_091202191.1">
    <property type="nucleotide sequence ID" value="NZ_FOKC01000020.1"/>
</dbReference>
<feature type="domain" description="Shikimate dehydrogenase substrate binding N-terminal" evidence="11">
    <location>
        <begin position="14"/>
        <end position="101"/>
    </location>
</feature>
<dbReference type="Proteomes" id="UP000199113">
    <property type="component" value="Unassembled WGS sequence"/>
</dbReference>
<feature type="binding site" evidence="8">
    <location>
        <position position="262"/>
    </location>
    <ligand>
        <name>shikimate</name>
        <dbReference type="ChEBI" id="CHEBI:36208"/>
    </ligand>
</feature>
<evidence type="ECO:0000256" key="8">
    <source>
        <dbReference type="HAMAP-Rule" id="MF_00222"/>
    </source>
</evidence>
<dbReference type="NCBIfam" id="NF001319">
    <property type="entry name" value="PRK00258.3-3"/>
    <property type="match status" value="1"/>
</dbReference>
<dbReference type="Pfam" id="PF03435">
    <property type="entry name" value="Sacchrp_dh_NADP"/>
    <property type="match status" value="1"/>
</dbReference>
<comment type="pathway">
    <text evidence="1 8">Metabolic intermediate biosynthesis; chorismate biosynthesis; chorismate from D-erythrose 4-phosphate and phosphoenolpyruvate: step 4/7.</text>
</comment>
<dbReference type="GO" id="GO:0008652">
    <property type="term" value="P:amino acid biosynthetic process"/>
    <property type="evidence" value="ECO:0007669"/>
    <property type="project" value="UniProtKB-KW"/>
</dbReference>
<keyword evidence="4 8" id="KW-0057">Aromatic amino acid biosynthesis</keyword>
<dbReference type="NCBIfam" id="NF009201">
    <property type="entry name" value="PRK12549.1"/>
    <property type="match status" value="1"/>
</dbReference>
<dbReference type="GO" id="GO:0030266">
    <property type="term" value="F:quinate 3-dehydrogenase (NAD+) activity"/>
    <property type="evidence" value="ECO:0007669"/>
    <property type="project" value="UniProtKB-EC"/>
</dbReference>
<feature type="binding site" evidence="8">
    <location>
        <begin position="22"/>
        <end position="24"/>
    </location>
    <ligand>
        <name>shikimate</name>
        <dbReference type="ChEBI" id="CHEBI:36208"/>
    </ligand>
</feature>
<reference evidence="14" key="1">
    <citation type="submission" date="2016-10" db="EMBL/GenBank/DDBJ databases">
        <authorList>
            <person name="de Groot N.N."/>
        </authorList>
    </citation>
    <scope>NUCLEOTIDE SEQUENCE [LARGE SCALE GENOMIC DNA]</scope>
    <source>
        <strain evidence="14">CGMCC 1.10697</strain>
    </source>
</reference>
<dbReference type="GO" id="GO:0009423">
    <property type="term" value="P:chorismate biosynthetic process"/>
    <property type="evidence" value="ECO:0007669"/>
    <property type="project" value="UniProtKB-UniRule"/>
</dbReference>
<feature type="binding site" evidence="8">
    <location>
        <position position="99"/>
    </location>
    <ligand>
        <name>shikimate</name>
        <dbReference type="ChEBI" id="CHEBI:36208"/>
    </ligand>
</feature>
<feature type="binding site" evidence="8">
    <location>
        <begin position="138"/>
        <end position="142"/>
    </location>
    <ligand>
        <name>NADP(+)</name>
        <dbReference type="ChEBI" id="CHEBI:58349"/>
    </ligand>
</feature>
<dbReference type="GO" id="GO:0004764">
    <property type="term" value="F:shikimate 3-dehydrogenase (NADP+) activity"/>
    <property type="evidence" value="ECO:0007669"/>
    <property type="project" value="UniProtKB-UniRule"/>
</dbReference>
<dbReference type="GO" id="GO:0050661">
    <property type="term" value="F:NADP binding"/>
    <property type="evidence" value="ECO:0007669"/>
    <property type="project" value="TreeGrafter"/>
</dbReference>
<dbReference type="InterPro" id="IPR022893">
    <property type="entry name" value="Shikimate_DH_fam"/>
</dbReference>
<dbReference type="OrthoDB" id="9776868at2"/>
<dbReference type="UniPathway" id="UPA00053">
    <property type="reaction ID" value="UER00087"/>
</dbReference>
<feature type="binding site" evidence="8">
    <location>
        <position position="114"/>
    </location>
    <ligand>
        <name>shikimate</name>
        <dbReference type="ChEBI" id="CHEBI:36208"/>
    </ligand>
</feature>
<accession>A0A1I1BFP6</accession>
<evidence type="ECO:0000313" key="13">
    <source>
        <dbReference type="EMBL" id="PKH38411.1"/>
    </source>
</evidence>
<gene>
    <name evidence="8" type="primary">aroE</name>
    <name evidence="13" type="ORF">CXG46_15255</name>
    <name evidence="14" type="ORF">SAMN05192575_1205</name>
</gene>
<dbReference type="HAMAP" id="MF_00222">
    <property type="entry name" value="Shikimate_DH_AroE"/>
    <property type="match status" value="1"/>
</dbReference>
<dbReference type="PANTHER" id="PTHR21089:SF1">
    <property type="entry name" value="BIFUNCTIONAL 3-DEHYDROQUINATE DEHYDRATASE_SHIKIMATE DEHYDROGENASE, CHLOROPLASTIC"/>
    <property type="match status" value="1"/>
</dbReference>
<dbReference type="SUPFAM" id="SSF53223">
    <property type="entry name" value="Aminoacid dehydrogenase-like, N-terminal domain"/>
    <property type="match status" value="1"/>
</dbReference>
<dbReference type="Gene3D" id="3.40.50.720">
    <property type="entry name" value="NAD(P)-binding Rossmann-like Domain"/>
    <property type="match status" value="1"/>
</dbReference>
<keyword evidence="3 8" id="KW-0560">Oxidoreductase</keyword>
<feature type="active site" description="Proton acceptor" evidence="8">
    <location>
        <position position="78"/>
    </location>
</feature>